<accession>A0A5C6FN11</accession>
<reference evidence="2 3" key="1">
    <citation type="submission" date="2019-02" db="EMBL/GenBank/DDBJ databases">
        <title>Deep-cultivation of Planctomycetes and their phenomic and genomic characterization uncovers novel biology.</title>
        <authorList>
            <person name="Wiegand S."/>
            <person name="Jogler M."/>
            <person name="Boedeker C."/>
            <person name="Pinto D."/>
            <person name="Vollmers J."/>
            <person name="Rivas-Marin E."/>
            <person name="Kohn T."/>
            <person name="Peeters S.H."/>
            <person name="Heuer A."/>
            <person name="Rast P."/>
            <person name="Oberbeckmann S."/>
            <person name="Bunk B."/>
            <person name="Jeske O."/>
            <person name="Meyerdierks A."/>
            <person name="Storesund J.E."/>
            <person name="Kallscheuer N."/>
            <person name="Luecker S."/>
            <person name="Lage O.M."/>
            <person name="Pohl T."/>
            <person name="Merkel B.J."/>
            <person name="Hornburger P."/>
            <person name="Mueller R.-W."/>
            <person name="Bruemmer F."/>
            <person name="Labrenz M."/>
            <person name="Spormann A.M."/>
            <person name="Op Den Camp H."/>
            <person name="Overmann J."/>
            <person name="Amann R."/>
            <person name="Jetten M.S.M."/>
            <person name="Mascher T."/>
            <person name="Medema M.H."/>
            <person name="Devos D.P."/>
            <person name="Kaster A.-K."/>
            <person name="Ovreas L."/>
            <person name="Rohde M."/>
            <person name="Galperin M.Y."/>
            <person name="Jogler C."/>
        </authorList>
    </citation>
    <scope>NUCLEOTIDE SEQUENCE [LARGE SCALE GENOMIC DNA]</scope>
    <source>
        <strain evidence="2 3">V7</strain>
    </source>
</reference>
<evidence type="ECO:0000256" key="1">
    <source>
        <dbReference type="SAM" id="MobiDB-lite"/>
    </source>
</evidence>
<dbReference type="AlphaFoldDB" id="A0A5C6FN11"/>
<evidence type="ECO:0000313" key="3">
    <source>
        <dbReference type="Proteomes" id="UP000316476"/>
    </source>
</evidence>
<evidence type="ECO:0000313" key="2">
    <source>
        <dbReference type="EMBL" id="TWU64542.1"/>
    </source>
</evidence>
<dbReference type="Proteomes" id="UP000316476">
    <property type="component" value="Unassembled WGS sequence"/>
</dbReference>
<protein>
    <submittedName>
        <fullName evidence="2">Uncharacterized protein</fullName>
    </submittedName>
</protein>
<gene>
    <name evidence="2" type="ORF">V7x_00860</name>
</gene>
<name>A0A5C6FN11_9PLAN</name>
<comment type="caution">
    <text evidence="2">The sequence shown here is derived from an EMBL/GenBank/DDBJ whole genome shotgun (WGS) entry which is preliminary data.</text>
</comment>
<dbReference type="EMBL" id="SJPZ01000001">
    <property type="protein sequence ID" value="TWU64542.1"/>
    <property type="molecule type" value="Genomic_DNA"/>
</dbReference>
<dbReference type="OrthoDB" id="9846180at2"/>
<organism evidence="2 3">
    <name type="scientific">Crateriforma conspicua</name>
    <dbReference type="NCBI Taxonomy" id="2527996"/>
    <lineage>
        <taxon>Bacteria</taxon>
        <taxon>Pseudomonadati</taxon>
        <taxon>Planctomycetota</taxon>
        <taxon>Planctomycetia</taxon>
        <taxon>Planctomycetales</taxon>
        <taxon>Planctomycetaceae</taxon>
        <taxon>Crateriforma</taxon>
    </lineage>
</organism>
<feature type="region of interest" description="Disordered" evidence="1">
    <location>
        <begin position="110"/>
        <end position="140"/>
    </location>
</feature>
<proteinExistence type="predicted"/>
<feature type="compositionally biased region" description="Basic and acidic residues" evidence="1">
    <location>
        <begin position="121"/>
        <end position="140"/>
    </location>
</feature>
<sequence length="140" mass="16049">MHYNEDDRITDSPEIDQMKTRFKSDAELFDEMGTLLGISGEEVANMFSPRDPTAEEIAAEPKDIERVCRCCEHPFLVSKRFADKVPSDSPWSFCERCFDYASTGDLTLSEQKRFPVGPPPRDIEERIRDLNSARGRDGQR</sequence>